<dbReference type="EC" id="2.1.3.-" evidence="3"/>
<evidence type="ECO:0000256" key="1">
    <source>
        <dbReference type="ARBA" id="ARBA00022679"/>
    </source>
</evidence>
<dbReference type="InterPro" id="IPR005271">
    <property type="entry name" value="CmoA"/>
</dbReference>
<dbReference type="Gene3D" id="3.40.50.150">
    <property type="entry name" value="Vaccinia Virus protein VP39"/>
    <property type="match status" value="1"/>
</dbReference>
<reference evidence="6 7" key="1">
    <citation type="submission" date="2015-11" db="EMBL/GenBank/DDBJ databases">
        <authorList>
            <person name="Zhang Y."/>
            <person name="Guo Z."/>
        </authorList>
    </citation>
    <scope>NUCLEOTIDE SEQUENCE [LARGE SCALE GENOMIC DNA]</scope>
    <source>
        <strain evidence="6 7">KCTC 32221</strain>
    </source>
</reference>
<dbReference type="EMBL" id="CP013189">
    <property type="protein sequence ID" value="ALO47597.1"/>
    <property type="molecule type" value="Genomic_DNA"/>
</dbReference>
<evidence type="ECO:0000256" key="2">
    <source>
        <dbReference type="ARBA" id="ARBA00022691"/>
    </source>
</evidence>
<gene>
    <name evidence="3" type="primary">cmoA</name>
    <name evidence="6" type="ORF">PS2015_2970</name>
</gene>
<evidence type="ECO:0000313" key="7">
    <source>
        <dbReference type="Proteomes" id="UP000065641"/>
    </source>
</evidence>
<dbReference type="NCBIfam" id="NF011995">
    <property type="entry name" value="PRK15451.1"/>
    <property type="match status" value="1"/>
</dbReference>
<evidence type="ECO:0000259" key="5">
    <source>
        <dbReference type="Pfam" id="PF13649"/>
    </source>
</evidence>
<dbReference type="PANTHER" id="PTHR43861:SF2">
    <property type="entry name" value="CARBOXY-S-ADENOSYL-L-METHIONINE SYNTHASE"/>
    <property type="match status" value="1"/>
</dbReference>
<dbReference type="KEGG" id="pspi:PS2015_2970"/>
<organism evidence="6 7">
    <name type="scientific">Pseudohongiella spirulinae</name>
    <dbReference type="NCBI Taxonomy" id="1249552"/>
    <lineage>
        <taxon>Bacteria</taxon>
        <taxon>Pseudomonadati</taxon>
        <taxon>Pseudomonadota</taxon>
        <taxon>Gammaproteobacteria</taxon>
        <taxon>Pseudomonadales</taxon>
        <taxon>Pseudohongiellaceae</taxon>
        <taxon>Pseudohongiella</taxon>
    </lineage>
</organism>
<dbReference type="InterPro" id="IPR029063">
    <property type="entry name" value="SAM-dependent_MTases_sf"/>
</dbReference>
<keyword evidence="2 3" id="KW-0949">S-adenosyl-L-methionine</keyword>
<keyword evidence="7" id="KW-1185">Reference proteome</keyword>
<feature type="binding site" evidence="3 4">
    <location>
        <begin position="95"/>
        <end position="96"/>
    </location>
    <ligand>
        <name>S-adenosyl-L-methionine</name>
        <dbReference type="ChEBI" id="CHEBI:59789"/>
    </ligand>
</feature>
<dbReference type="GO" id="GO:0032259">
    <property type="term" value="P:methylation"/>
    <property type="evidence" value="ECO:0007669"/>
    <property type="project" value="UniProtKB-KW"/>
</dbReference>
<evidence type="ECO:0000313" key="6">
    <source>
        <dbReference type="EMBL" id="ALO47597.1"/>
    </source>
</evidence>
<dbReference type="Proteomes" id="UP000065641">
    <property type="component" value="Chromosome"/>
</dbReference>
<comment type="similarity">
    <text evidence="3">Belongs to the class I-like SAM-binding methyltransferase superfamily. Cx-SAM synthase family.</text>
</comment>
<feature type="binding site" evidence="3 4">
    <location>
        <position position="139"/>
    </location>
    <ligand>
        <name>S-adenosyl-L-methionine</name>
        <dbReference type="ChEBI" id="CHEBI:59789"/>
    </ligand>
</feature>
<evidence type="ECO:0000256" key="3">
    <source>
        <dbReference type="HAMAP-Rule" id="MF_01589"/>
    </source>
</evidence>
<protein>
    <recommendedName>
        <fullName evidence="3">Carboxy-S-adenosyl-L-methionine synthase</fullName>
        <shortName evidence="3">Cx-SAM synthase</shortName>
        <ecNumber evidence="3">2.1.3.-</ecNumber>
    </recommendedName>
</protein>
<dbReference type="HAMAP" id="MF_01589">
    <property type="entry name" value="Cx_SAM_synthase"/>
    <property type="match status" value="1"/>
</dbReference>
<keyword evidence="6" id="KW-0489">Methyltransferase</keyword>
<comment type="catalytic activity">
    <reaction evidence="3">
        <text>prephenate + S-adenosyl-L-methionine = carboxy-S-adenosyl-L-methionine + 3-phenylpyruvate + H2O</text>
        <dbReference type="Rhea" id="RHEA:51692"/>
        <dbReference type="ChEBI" id="CHEBI:15377"/>
        <dbReference type="ChEBI" id="CHEBI:18005"/>
        <dbReference type="ChEBI" id="CHEBI:29934"/>
        <dbReference type="ChEBI" id="CHEBI:59789"/>
        <dbReference type="ChEBI" id="CHEBI:134278"/>
    </reaction>
</comment>
<dbReference type="GO" id="GO:0016743">
    <property type="term" value="F:carboxyl- or carbamoyltransferase activity"/>
    <property type="evidence" value="ECO:0007669"/>
    <property type="project" value="UniProtKB-UniRule"/>
</dbReference>
<dbReference type="SUPFAM" id="SSF53335">
    <property type="entry name" value="S-adenosyl-L-methionine-dependent methyltransferases"/>
    <property type="match status" value="1"/>
</dbReference>
<dbReference type="PATRIC" id="fig|1249552.3.peg.3000"/>
<accession>A0A0S2KH10</accession>
<sequence>MTRSPDTPPLKDNIFADPQSRSDFVFDEKVAAVFTDMINRSVPGYGTILSMIGVLAARYCTPGSHIYDLGCSLGGASLAMAHQIEHSDYRLLAIDNSPAMTTRLQKRLQEPDSAGLPIEVVCQDICESQISNASVVVLNFTLQFIAPAKRQALVQKIADGMRPGGILILSEKIRFPADDLNELFIDLYHQFKRAQGYSEMEVAQKRTALENVLIPETIEAHKNRLSQVGFRSCDVWFQCFNFTSMVAVR</sequence>
<feature type="binding site" evidence="3 4">
    <location>
        <position position="45"/>
    </location>
    <ligand>
        <name>S-adenosyl-L-methionine</name>
        <dbReference type="ChEBI" id="CHEBI:59789"/>
    </ligand>
</feature>
<feature type="binding site" evidence="3">
    <location>
        <position position="206"/>
    </location>
    <ligand>
        <name>S-adenosyl-L-methionine</name>
        <dbReference type="ChEBI" id="CHEBI:59789"/>
    </ligand>
</feature>
<dbReference type="CDD" id="cd02440">
    <property type="entry name" value="AdoMet_MTases"/>
    <property type="match status" value="1"/>
</dbReference>
<dbReference type="PIRSF" id="PIRSF006325">
    <property type="entry name" value="MeTrfase_bac"/>
    <property type="match status" value="1"/>
</dbReference>
<dbReference type="STRING" id="1249552.PS2015_2970"/>
<feature type="domain" description="Methyltransferase" evidence="5">
    <location>
        <begin position="66"/>
        <end position="165"/>
    </location>
</feature>
<keyword evidence="1 3" id="KW-0808">Transferase</keyword>
<dbReference type="NCBIfam" id="TIGR00740">
    <property type="entry name" value="carboxy-S-adenosyl-L-methionine synthase CmoA"/>
    <property type="match status" value="1"/>
</dbReference>
<dbReference type="GO" id="GO:0008168">
    <property type="term" value="F:methyltransferase activity"/>
    <property type="evidence" value="ECO:0007669"/>
    <property type="project" value="UniProtKB-KW"/>
</dbReference>
<feature type="binding site" evidence="3 4">
    <location>
        <begin position="124"/>
        <end position="125"/>
    </location>
    <ligand>
        <name>S-adenosyl-L-methionine</name>
        <dbReference type="ChEBI" id="CHEBI:59789"/>
    </ligand>
</feature>
<dbReference type="GO" id="GO:0002098">
    <property type="term" value="P:tRNA wobble uridine modification"/>
    <property type="evidence" value="ECO:0007669"/>
    <property type="project" value="InterPro"/>
</dbReference>
<proteinExistence type="inferred from homology"/>
<dbReference type="PANTHER" id="PTHR43861">
    <property type="entry name" value="TRANS-ACONITATE 2-METHYLTRANSFERASE-RELATED"/>
    <property type="match status" value="1"/>
</dbReference>
<comment type="subunit">
    <text evidence="3">Homodimer.</text>
</comment>
<feature type="binding site" evidence="3 4">
    <location>
        <begin position="70"/>
        <end position="72"/>
    </location>
    <ligand>
        <name>S-adenosyl-L-methionine</name>
        <dbReference type="ChEBI" id="CHEBI:59789"/>
    </ligand>
</feature>
<dbReference type="Pfam" id="PF13649">
    <property type="entry name" value="Methyltransf_25"/>
    <property type="match status" value="1"/>
</dbReference>
<dbReference type="GO" id="GO:1904047">
    <property type="term" value="F:S-adenosyl-L-methionine binding"/>
    <property type="evidence" value="ECO:0007669"/>
    <property type="project" value="UniProtKB-UniRule"/>
</dbReference>
<dbReference type="RefSeq" id="WP_058022973.1">
    <property type="nucleotide sequence ID" value="NZ_CP013189.1"/>
</dbReference>
<dbReference type="OrthoDB" id="9779941at2"/>
<dbReference type="InterPro" id="IPR041698">
    <property type="entry name" value="Methyltransf_25"/>
</dbReference>
<dbReference type="AlphaFoldDB" id="A0A0S2KH10"/>
<evidence type="ECO:0000256" key="4">
    <source>
        <dbReference type="PIRSR" id="PIRSR006325-1"/>
    </source>
</evidence>
<name>A0A0S2KH10_9GAMM</name>
<comment type="function">
    <text evidence="3">Catalyzes the conversion of S-adenosyl-L-methionine (SAM) to carboxy-S-adenosyl-L-methionine (Cx-SAM).</text>
</comment>